<dbReference type="Gene3D" id="3.30.1300.30">
    <property type="entry name" value="GSPII I/J protein-like"/>
    <property type="match status" value="1"/>
</dbReference>
<dbReference type="EMBL" id="JABULY010000001">
    <property type="protein sequence ID" value="MBV6531006.1"/>
    <property type="molecule type" value="Genomic_DNA"/>
</dbReference>
<dbReference type="Gene3D" id="1.20.5.170">
    <property type="match status" value="1"/>
</dbReference>
<keyword evidence="8" id="KW-0653">Protein transport</keyword>
<dbReference type="CDD" id="cd12820">
    <property type="entry name" value="LbR_YadA-like"/>
    <property type="match status" value="1"/>
</dbReference>
<dbReference type="Pfam" id="PF13018">
    <property type="entry name" value="ESPR"/>
    <property type="match status" value="1"/>
</dbReference>
<dbReference type="Proteomes" id="UP000732858">
    <property type="component" value="Unassembled WGS sequence"/>
</dbReference>
<feature type="domain" description="Trimeric autotransporter adhesin YadA-like head" evidence="13">
    <location>
        <begin position="394"/>
        <end position="416"/>
    </location>
</feature>
<dbReference type="Gene3D" id="2.150.10.10">
    <property type="entry name" value="Serralysin-like metalloprotease, C-terminal"/>
    <property type="match status" value="4"/>
</dbReference>
<name>A0A949WF14_9PAST</name>
<feature type="region of interest" description="Disordered" evidence="11">
    <location>
        <begin position="2243"/>
        <end position="2268"/>
    </location>
</feature>
<feature type="region of interest" description="Disordered" evidence="11">
    <location>
        <begin position="2069"/>
        <end position="2089"/>
    </location>
</feature>
<dbReference type="GO" id="GO:0009279">
    <property type="term" value="C:cell outer membrane"/>
    <property type="evidence" value="ECO:0007669"/>
    <property type="project" value="UniProtKB-SubCell"/>
</dbReference>
<gene>
    <name evidence="17" type="ORF">HT657_02395</name>
    <name evidence="18" type="ORF">HT672_02700</name>
</gene>
<evidence type="ECO:0000313" key="18">
    <source>
        <dbReference type="EMBL" id="MBV6546210.1"/>
    </source>
</evidence>
<dbReference type="InterPro" id="IPR011049">
    <property type="entry name" value="Serralysin-like_metalloprot_C"/>
</dbReference>
<dbReference type="InterPro" id="IPR008640">
    <property type="entry name" value="Adhesin_Head_dom"/>
</dbReference>
<feature type="region of interest" description="Disordered" evidence="11">
    <location>
        <begin position="1203"/>
        <end position="1233"/>
    </location>
</feature>
<evidence type="ECO:0000259" key="14">
    <source>
        <dbReference type="Pfam" id="PF05662"/>
    </source>
</evidence>
<evidence type="ECO:0000256" key="6">
    <source>
        <dbReference type="ARBA" id="ARBA00022692"/>
    </source>
</evidence>
<dbReference type="Pfam" id="PF05658">
    <property type="entry name" value="YadA_head"/>
    <property type="match status" value="5"/>
</dbReference>
<dbReference type="Gene3D" id="2.20.25.140">
    <property type="match status" value="1"/>
</dbReference>
<dbReference type="InterPro" id="IPR024973">
    <property type="entry name" value="ESPR"/>
</dbReference>
<dbReference type="GO" id="GO:0009986">
    <property type="term" value="C:cell surface"/>
    <property type="evidence" value="ECO:0007669"/>
    <property type="project" value="UniProtKB-SubCell"/>
</dbReference>
<evidence type="ECO:0000256" key="8">
    <source>
        <dbReference type="ARBA" id="ARBA00022927"/>
    </source>
</evidence>
<evidence type="ECO:0000259" key="15">
    <source>
        <dbReference type="Pfam" id="PF13018"/>
    </source>
</evidence>
<feature type="compositionally biased region" description="Basic and acidic residues" evidence="11">
    <location>
        <begin position="2246"/>
        <end position="2256"/>
    </location>
</feature>
<evidence type="ECO:0000256" key="7">
    <source>
        <dbReference type="ARBA" id="ARBA00022729"/>
    </source>
</evidence>
<dbReference type="GeneID" id="65548408"/>
<evidence type="ECO:0000256" key="4">
    <source>
        <dbReference type="ARBA" id="ARBA00022448"/>
    </source>
</evidence>
<feature type="domain" description="Trimeric autotransporter adhesin YadA-like head" evidence="13">
    <location>
        <begin position="487"/>
        <end position="513"/>
    </location>
</feature>
<comment type="similarity">
    <text evidence="3">Belongs to the autotransporter-2 (AT-2) (TC 1.B.40) family.</text>
</comment>
<keyword evidence="7" id="KW-0732">Signal</keyword>
<feature type="domain" description="Trimeric autotransporter adhesin YadA-like stalk" evidence="14">
    <location>
        <begin position="801"/>
        <end position="844"/>
    </location>
</feature>
<feature type="domain" description="Trimeric autotransporter adhesin YadA-like head" evidence="13">
    <location>
        <begin position="645"/>
        <end position="667"/>
    </location>
</feature>
<feature type="domain" description="Trimeric autotransporter adhesin YadA-like head" evidence="13">
    <location>
        <begin position="515"/>
        <end position="541"/>
    </location>
</feature>
<evidence type="ECO:0000256" key="3">
    <source>
        <dbReference type="ARBA" id="ARBA00005848"/>
    </source>
</evidence>
<evidence type="ECO:0000259" key="16">
    <source>
        <dbReference type="Pfam" id="PF18669"/>
    </source>
</evidence>
<keyword evidence="9" id="KW-0472">Membrane</keyword>
<sequence length="3354" mass="342088">MNKIFRVIWNHSTQSWTAVSELSTAKGKTKSSSLSKAAAAVALAFAGADALAANHVNADNTGANVTVPDVVVRQYYVDPKSVNEKDPASVAAAPKKSVATNSYTVYGQDIKVEPQTPDHIGSEFKAGSMRTAAEAERDSQPVVLVGQGIQVIDSYPDKPGPEGEASRGKSHNLTNSAIFGINVTATGYTKARNLLVTGSNISLDANDVTLFGRDDNVSGTGSAVFGNNISSQGNYKLVMGNNITAKGGDYHVILGNNLLVTNDVKTSHLNRRNPANNFFNGGVYHPAFDKYSADNDTFSFVDGGGAYNSQAGVLIGNYAAMSRGGTVVIGDGAFGEALSTTVGSMAYAMAIGSMAMGEGTFSGGNSAMAIGRQAAVQKGRDFGIAIGGTAAVQGFGATAIGQSATAKSLQSIAIGGSDFLTAASTTSPSVGQQFATKYNADTTIADGVQSVALGVQAVSTGNHSLAFGTEAQAVSDLTIAQGRQAKAEGLRAVAQGALATANGTEALASGARARALGNQSTSVGANSFASTDNSIAIGNNAVAGTNKEQIQAAREALDAAEAAMLVAQKEYATKLEIQQEAAAEKVSFRFSKGPAAPETKAAQAKEDAAKVEYNTAKTAFEAKIADFKAKKQAYDAIALTKGQKKDAIAIGTGSTAAGEQSISVGFGNVVTGDNSGAFGDPSFISGNGTYALGNNNGAEGAPVAANNAGVFGNNNKMNGGGEESRIVGNNNTVNVANTFVVGNDVTATQANSVILGNDSTDRPATTENTATVRTYTYSGFEGKGAPDKGVVSVGAKGKERQIINVAAGNISATSTDAINGSQLYLVADRIEQGFNVSQRGEKTNAVANIIPTENIDFSNGTLTVATVTADGDGAKVVYDVATQKLATESTDGKAKVSPDAATVAGNNLAASNPNALTTAQNVADAINAAGWKAGNNDGTSAGFINPGDQVNFTNGKGTTSTVTANDKGGVNVTYNVDFGTLNVDSGVGTASGGAPNKVATTQDVMNAVNNAAFFVNSGQTGTGTNTGGNPAKTAVKAGDEVKFIAGENINIAQNGKEFTISAKASGSAGGLKVGTDPNLSVYPINGEFHIQGDPTSFTTTSINANDGKPVINVKTTQANTPEVGRTGSVIAPNAATGLVNDKVLAEAINNSGIRITVDKAADTTGTSTGRNTDNVVRPGTLVELIAGDGVDITQASNKFTISTKPQTPQTTTLDVNPETAPNNPGKVATPTNGDRMVNATQIANAINNSGWTLGNNTAKVGFINPGDRVNFVDSDSVTSDVKDKGNGVFDVTFNAKTAAPTIGDNGQAVKPAAGTSLVNASTLVDTVNNVSWTLQENGAEKDKVTAGNVVNFVNGTTTTVNITTAGDVSTVKVEVNATKFVADNKGDVTNNTNGTATTTNKADAPKLATTNDVVNAINNSGWIATSGKAEGGESETATEELVNPGEKVTLKAGKNLKVVQAGANFTFSTLDNVTFTNVTANEVKAGPVTINAAGIDAGSKPITNVTAGVNPTDAVNLQQLNATKVDVAAGTNVVSVVATPNATTGGTTYTVNAKDTKVQAAQDSLASVTATPAGADNITTYTVDVKAADVVTGTKGDIIVEGNKAKTDNADDTKLATTSDVVNAINNSGFTLKTSKVDGGEKLAGADEVINPGDEVELVAGKNLTVKQENGKVTYATKEDVSFTSVQLGAPNAAGAVTGPKLTADGDNIKVSKADGTTPTTITNVEGNLNGAKTGTTAPTTTGVAPADVNNSNVATVGDVLNAGFNLQNNGGEKDFVKAFDTLNIKDGGNTQAVVDVTNEGKVSNISVNVVGLPVQYTDANGKPVAKVGDKFYTVDAEGKPTTNEVAPEELVANVINPTAKPNQKGDATTLGNVVSGLKPYTAADAPDTKKAAAGLVNLAKDAPNAPSDNNVATVGDIRNMGWVVSAGDTYSEAVKNANEVKFVGDTGVTVTGETKNNVREIKIAFNAAADAGAVTNNANGTATTTDTKEAPKVATTQDVVNAINNSGFTATIARDDEAFDDEAGKKDYLVKPGSTVKLQAGKNLKVKQKDGEFTFATKDELEADKITLNGKPGTNGTDGQPAPAQPAPKADITVVNGPVGVDGLGSDGKPGETKTRIEYVPVNPDGTKGEPEKVATLNDGLKFQGNNNTDAPIAKKLNETLDIVGGSTDKDNVSDKNTYVENKGGKLTVKFADRPEFTEVKLTNNGNNVNLAADAVKPNTLVVGGKDNAPVTITNIASNLPETVNKGDTKADGSKADAPTTAQKTPDNVDSIKNNAATVSDVLNAGFNLQNNKEARDFVKPYDTLNFVNGGNTQAVVETDADGKVSNISVNVVGLPVQFTDPAGNPVAKVGDKYFRVNADGKPSNSEVKPENLTTNLINPAAAPNEKGEPVTLGNVKSNVPLLNEDDDTAPDQGLLDLRNVYAPTGEPNPIASNAATVGDLAHLGWVVTATDNGFGSQVRNADKVNFVGTGLATVTGDVKEGVATITVDVNAQDVVESAQQPVVYSTADGKKVFKAGDKFVTADGDVVEPKDVIASMNNGSNQTAPTKLTNIASSISSPENQAKPYLENLKNAAENPLTVNNAVNVGDLNNAIQNTGFNLTANGKDSSKVGPNATVDLNNTDGNIKITKDGNNVTFNLAPVVKIGGDNNKVTIDGDNGTIGGLSNKTFDPNNFVSGQAATEDQLGDVYNKLNTSINNSGFNLTGKANGGEFEDKSTDKRIGKDDSFTLNAGNNIKVTQIDNGYEVSLKDKIEVTDVQVGEKGADGKPGKDGTVGVNGKDGSSVVLNGKDGSIGLTGPKGADGKTPSANIKVVDGPAGVDGQPGETKTRIEYVPVNPDGTMGAPEKVATLNDGLKFVGNDGKVVTKKLNETLDIVGGAKANTPVSDKNTYVENIDGKLVVKFAETPEFKGVSLKNGDNVVNMTTTAPNTLTLGDNNAPVTVNNVAGNLQGAKTGTTEPTTSASFPAANVNDIKNNAATVGDVLNAGWNLQGNGAAKDFVKPYDTVNFKDGKGTTAKVDTSADGKVSNVTFDVKAVDGKGTTATVTNEGIKVDVKAVDGKGTTATVTNEGIKVDVKADNTGKGTNVTVGPNGVKVDLKVDGDSITVDDNGNLVVAAPKTTTLTPNADGTVSAPTDAAEAAKVVNATTVANAINKSGFTLTTSENGGKKDPASTGAEVINPGKKVDMAAGKNLTVKQEANGKVTYATADDVSFNKVEATESIGIKDGPSMSTTGINAGNKVISNVAPGVKDTDAVNVSQLKGTVNNVANQLNNKINRQGKDLRAGIAGANAAAGLPQVYIPGKSMVAASAGTFKGQSAVAVGYSRASDNGKLILKLQGNANTRGDVGGSVGVGYQW</sequence>
<dbReference type="RefSeq" id="WP_157402596.1">
    <property type="nucleotide sequence ID" value="NZ_JABULY010000001.1"/>
</dbReference>
<dbReference type="SUPFAM" id="SSF101999">
    <property type="entry name" value="Trimeric adhesin"/>
    <property type="match status" value="4"/>
</dbReference>
<evidence type="ECO:0000256" key="11">
    <source>
        <dbReference type="SAM" id="MobiDB-lite"/>
    </source>
</evidence>
<accession>A0A949WF14</accession>
<feature type="domain" description="Trimeric autotransporter adhesin YadA-like stalk" evidence="14">
    <location>
        <begin position="1502"/>
        <end position="1539"/>
    </location>
</feature>
<dbReference type="Pfam" id="PF05662">
    <property type="entry name" value="YadA_stalk"/>
    <property type="match status" value="3"/>
</dbReference>
<evidence type="ECO:0000313" key="17">
    <source>
        <dbReference type="EMBL" id="MBV6531006.1"/>
    </source>
</evidence>
<keyword evidence="6" id="KW-0812">Transmembrane</keyword>
<dbReference type="GO" id="GO:0015031">
    <property type="term" value="P:protein transport"/>
    <property type="evidence" value="ECO:0007669"/>
    <property type="project" value="UniProtKB-KW"/>
</dbReference>
<evidence type="ECO:0000313" key="19">
    <source>
        <dbReference type="Proteomes" id="UP000732858"/>
    </source>
</evidence>
<evidence type="ECO:0000259" key="13">
    <source>
        <dbReference type="Pfam" id="PF05658"/>
    </source>
</evidence>
<evidence type="ECO:0000256" key="9">
    <source>
        <dbReference type="ARBA" id="ARBA00023136"/>
    </source>
</evidence>
<feature type="domain" description="Trimeric autotransporter adhesin YadA-like C-terminal membrane anchor" evidence="12">
    <location>
        <begin position="3294"/>
        <end position="3354"/>
    </location>
</feature>
<evidence type="ECO:0000313" key="20">
    <source>
        <dbReference type="Proteomes" id="UP001196379"/>
    </source>
</evidence>
<keyword evidence="10" id="KW-0998">Cell outer membrane</keyword>
<feature type="compositionally biased region" description="Polar residues" evidence="11">
    <location>
        <begin position="1203"/>
        <end position="1222"/>
    </location>
</feature>
<dbReference type="InterPro" id="IPR005594">
    <property type="entry name" value="YadA_C"/>
</dbReference>
<organism evidence="18 19">
    <name type="scientific">Ursidibacter maritimus</name>
    <dbReference type="NCBI Taxonomy" id="1331689"/>
    <lineage>
        <taxon>Bacteria</taxon>
        <taxon>Pseudomonadati</taxon>
        <taxon>Pseudomonadota</taxon>
        <taxon>Gammaproteobacteria</taxon>
        <taxon>Pasteurellales</taxon>
        <taxon>Pasteurellaceae</taxon>
        <taxon>Ursidibacter</taxon>
    </lineage>
</organism>
<dbReference type="OrthoDB" id="5672862at2"/>
<evidence type="ECO:0000259" key="12">
    <source>
        <dbReference type="Pfam" id="PF03895"/>
    </source>
</evidence>
<dbReference type="Pfam" id="PF03895">
    <property type="entry name" value="YadA_anchor"/>
    <property type="match status" value="1"/>
</dbReference>
<dbReference type="InterPro" id="IPR040482">
    <property type="entry name" value="Trp_ring"/>
</dbReference>
<dbReference type="InterPro" id="IPR045584">
    <property type="entry name" value="Pilin-like"/>
</dbReference>
<dbReference type="SUPFAM" id="SSF54523">
    <property type="entry name" value="Pili subunits"/>
    <property type="match status" value="1"/>
</dbReference>
<dbReference type="Proteomes" id="UP001196379">
    <property type="component" value="Unassembled WGS sequence"/>
</dbReference>
<feature type="domain" description="Trimeric autotransporter adhesin YadA-like head" evidence="13">
    <location>
        <begin position="445"/>
        <end position="471"/>
    </location>
</feature>
<dbReference type="Gene3D" id="6.20.50.100">
    <property type="match status" value="1"/>
</dbReference>
<feature type="domain" description="ESPR" evidence="15">
    <location>
        <begin position="1"/>
        <end position="46"/>
    </location>
</feature>
<evidence type="ECO:0000256" key="5">
    <source>
        <dbReference type="ARBA" id="ARBA00022452"/>
    </source>
</evidence>
<keyword evidence="5" id="KW-1134">Transmembrane beta strand</keyword>
<keyword evidence="4" id="KW-0813">Transport</keyword>
<feature type="domain" description="Trimeric autotransporter adhesin Trp ring" evidence="16">
    <location>
        <begin position="2445"/>
        <end position="2492"/>
    </location>
</feature>
<reference evidence="18 20" key="1">
    <citation type="journal article" date="2021" name="Mol. Ecol.">
        <title>Polar bear-adapted Ursidibacter maritimus are remarkably conserved after generations in captivity.</title>
        <authorList>
            <person name="Espinosa-Gongora C."/>
            <person name="Hansen M.J."/>
            <person name="Bertelsen M.F."/>
            <person name="Bojesen A.M."/>
        </authorList>
    </citation>
    <scope>NUCLEOTIDE SEQUENCE</scope>
    <source>
        <strain evidence="18">Pb43105x</strain>
        <strain evidence="17 20">Pb43106</strain>
    </source>
</reference>
<dbReference type="InterPro" id="IPR008635">
    <property type="entry name" value="Coiled_stalk_dom"/>
</dbReference>
<proteinExistence type="inferred from homology"/>
<comment type="caution">
    <text evidence="18">The sequence shown here is derived from an EMBL/GenBank/DDBJ whole genome shotgun (WGS) entry which is preliminary data.</text>
</comment>
<dbReference type="SUPFAM" id="SSF101967">
    <property type="entry name" value="Adhesin YadA, collagen-binding domain"/>
    <property type="match status" value="3"/>
</dbReference>
<feature type="domain" description="Trimeric autotransporter adhesin Trp ring" evidence="16">
    <location>
        <begin position="1921"/>
        <end position="1964"/>
    </location>
</feature>
<dbReference type="EMBL" id="JABUMC010000003">
    <property type="protein sequence ID" value="MBV6546210.1"/>
    <property type="molecule type" value="Genomic_DNA"/>
</dbReference>
<evidence type="ECO:0000256" key="10">
    <source>
        <dbReference type="ARBA" id="ARBA00023237"/>
    </source>
</evidence>
<dbReference type="InterPro" id="IPR037174">
    <property type="entry name" value="Trimeric_adhesin"/>
</dbReference>
<dbReference type="Gene3D" id="3.90.1780.10">
    <property type="entry name" value="Trimeric adhesin"/>
    <property type="match status" value="14"/>
</dbReference>
<keyword evidence="20" id="KW-1185">Reference proteome</keyword>
<dbReference type="Pfam" id="PF18669">
    <property type="entry name" value="Trp_ring"/>
    <property type="match status" value="2"/>
</dbReference>
<comment type="subcellular location">
    <subcellularLocation>
        <location evidence="2">Cell outer membrane</location>
    </subcellularLocation>
    <subcellularLocation>
        <location evidence="1">Cell surface</location>
    </subcellularLocation>
</comment>
<feature type="domain" description="Trimeric autotransporter adhesin YadA-like stalk" evidence="14">
    <location>
        <begin position="3240"/>
        <end position="3277"/>
    </location>
</feature>
<feature type="region of interest" description="Disordered" evidence="11">
    <location>
        <begin position="2761"/>
        <end position="2825"/>
    </location>
</feature>
<evidence type="ECO:0000256" key="2">
    <source>
        <dbReference type="ARBA" id="ARBA00004442"/>
    </source>
</evidence>
<evidence type="ECO:0000256" key="1">
    <source>
        <dbReference type="ARBA" id="ARBA00004241"/>
    </source>
</evidence>
<protein>
    <submittedName>
        <fullName evidence="18">YadA-like family protein</fullName>
    </submittedName>
</protein>